<dbReference type="OrthoDB" id="9790554at2"/>
<dbReference type="SUPFAM" id="SSF52833">
    <property type="entry name" value="Thioredoxin-like"/>
    <property type="match status" value="1"/>
</dbReference>
<dbReference type="InterPro" id="IPR036249">
    <property type="entry name" value="Thioredoxin-like_sf"/>
</dbReference>
<comment type="similarity">
    <text evidence="1 3 4">Belongs to the ArsC family.</text>
</comment>
<organism evidence="5 6">
    <name type="scientific">Salipiger thiooxidans</name>
    <dbReference type="NCBI Taxonomy" id="282683"/>
    <lineage>
        <taxon>Bacteria</taxon>
        <taxon>Pseudomonadati</taxon>
        <taxon>Pseudomonadota</taxon>
        <taxon>Alphaproteobacteria</taxon>
        <taxon>Rhodobacterales</taxon>
        <taxon>Roseobacteraceae</taxon>
        <taxon>Salipiger</taxon>
    </lineage>
</organism>
<name>A0A1G7F2S7_9RHOB</name>
<proteinExistence type="inferred from homology"/>
<dbReference type="EMBL" id="FNAV01000006">
    <property type="protein sequence ID" value="SDE70046.1"/>
    <property type="molecule type" value="Genomic_DNA"/>
</dbReference>
<dbReference type="RefSeq" id="WP_089958927.1">
    <property type="nucleotide sequence ID" value="NZ_FNAV01000006.1"/>
</dbReference>
<dbReference type="NCBIfam" id="TIGR00014">
    <property type="entry name" value="arsC"/>
    <property type="match status" value="1"/>
</dbReference>
<evidence type="ECO:0000256" key="4">
    <source>
        <dbReference type="RuleBase" id="RU362029"/>
    </source>
</evidence>
<dbReference type="CDD" id="cd03034">
    <property type="entry name" value="ArsC_ArsC"/>
    <property type="match status" value="1"/>
</dbReference>
<dbReference type="Pfam" id="PF03960">
    <property type="entry name" value="ArsC"/>
    <property type="match status" value="1"/>
</dbReference>
<dbReference type="Gene3D" id="3.40.30.10">
    <property type="entry name" value="Glutaredoxin"/>
    <property type="match status" value="1"/>
</dbReference>
<protein>
    <recommendedName>
        <fullName evidence="4">Arsenate reductase</fullName>
        <ecNumber evidence="4">1.20.4.1</ecNumber>
    </recommendedName>
</protein>
<dbReference type="AlphaFoldDB" id="A0A1G7F2S7"/>
<keyword evidence="6" id="KW-1185">Reference proteome</keyword>
<dbReference type="GO" id="GO:0008794">
    <property type="term" value="F:arsenate reductase (glutaredoxin) activity"/>
    <property type="evidence" value="ECO:0007669"/>
    <property type="project" value="UniProtKB-UniRule"/>
</dbReference>
<reference evidence="6" key="1">
    <citation type="submission" date="2016-10" db="EMBL/GenBank/DDBJ databases">
        <authorList>
            <person name="Varghese N."/>
            <person name="Submissions S."/>
        </authorList>
    </citation>
    <scope>NUCLEOTIDE SEQUENCE [LARGE SCALE GENOMIC DNA]</scope>
    <source>
        <strain evidence="6">DSM 10146</strain>
    </source>
</reference>
<gene>
    <name evidence="5" type="ORF">SAMN04488105_106221</name>
</gene>
<dbReference type="Proteomes" id="UP000198994">
    <property type="component" value="Unassembled WGS sequence"/>
</dbReference>
<dbReference type="PANTHER" id="PTHR30041">
    <property type="entry name" value="ARSENATE REDUCTASE"/>
    <property type="match status" value="1"/>
</dbReference>
<dbReference type="EC" id="1.20.4.1" evidence="4"/>
<keyword evidence="2 4" id="KW-0560">Oxidoreductase</keyword>
<evidence type="ECO:0000256" key="3">
    <source>
        <dbReference type="PROSITE-ProRule" id="PRU01282"/>
    </source>
</evidence>
<dbReference type="STRING" id="282683.SAMN04488105_106221"/>
<sequence>MILWHNPRCSKSRAALALLQEHGVAPEIRKYLEDAPSLDELRAAQAALGLPAIEMMRRSEPAFRALGLAPDSDDETLLRAMSEEPKLIERPLAIDGDRAVIGRPPERVLELL</sequence>
<evidence type="ECO:0000313" key="5">
    <source>
        <dbReference type="EMBL" id="SDE70046.1"/>
    </source>
</evidence>
<comment type="catalytic activity">
    <reaction evidence="4">
        <text>[glutaredoxin]-dithiol + arsenate + glutathione + H(+) = glutathionyl-S-S-[glutaredoxin] + arsenite + H2O</text>
        <dbReference type="Rhea" id="RHEA:22016"/>
        <dbReference type="Rhea" id="RHEA-COMP:10729"/>
        <dbReference type="Rhea" id="RHEA-COMP:17668"/>
        <dbReference type="ChEBI" id="CHEBI:15377"/>
        <dbReference type="ChEBI" id="CHEBI:15378"/>
        <dbReference type="ChEBI" id="CHEBI:29242"/>
        <dbReference type="ChEBI" id="CHEBI:29950"/>
        <dbReference type="ChEBI" id="CHEBI:48597"/>
        <dbReference type="ChEBI" id="CHEBI:57925"/>
        <dbReference type="ChEBI" id="CHEBI:146199"/>
        <dbReference type="EC" id="1.20.4.1"/>
    </reaction>
</comment>
<evidence type="ECO:0000313" key="6">
    <source>
        <dbReference type="Proteomes" id="UP000198994"/>
    </source>
</evidence>
<dbReference type="InterPro" id="IPR006659">
    <property type="entry name" value="Arsenate_reductase"/>
</dbReference>
<dbReference type="PROSITE" id="PS51353">
    <property type="entry name" value="ARSC"/>
    <property type="match status" value="1"/>
</dbReference>
<evidence type="ECO:0000256" key="2">
    <source>
        <dbReference type="ARBA" id="ARBA00023002"/>
    </source>
</evidence>
<dbReference type="PANTHER" id="PTHR30041:SF4">
    <property type="entry name" value="ARSENATE REDUCTASE"/>
    <property type="match status" value="1"/>
</dbReference>
<dbReference type="InterPro" id="IPR006660">
    <property type="entry name" value="Arsenate_reductase-like"/>
</dbReference>
<evidence type="ECO:0000256" key="1">
    <source>
        <dbReference type="ARBA" id="ARBA00007198"/>
    </source>
</evidence>
<accession>A0A1G7F2S7</accession>